<evidence type="ECO:0000313" key="1">
    <source>
        <dbReference type="EMBL" id="QQO97272.1"/>
    </source>
</evidence>
<organism evidence="1 2">
    <name type="scientific">Maribacter phage Colly_1</name>
    <dbReference type="NCBI Taxonomy" id="2745691"/>
    <lineage>
        <taxon>Viruses</taxon>
        <taxon>Duplodnaviria</taxon>
        <taxon>Heunggongvirae</taxon>
        <taxon>Uroviricota</taxon>
        <taxon>Caudoviricetes</taxon>
        <taxon>Molycolviridae</taxon>
        <taxon>Mollyvirus</taxon>
        <taxon>Mollyvirus colly</taxon>
    </lineage>
</organism>
<name>A0A8E4XXZ2_9CAUD</name>
<keyword evidence="2" id="KW-1185">Reference proteome</keyword>
<dbReference type="Proteomes" id="UP000693899">
    <property type="component" value="Segment"/>
</dbReference>
<gene>
    <name evidence="1" type="ORF">Colly1_169</name>
</gene>
<protein>
    <submittedName>
        <fullName evidence="1">Uncharacterized protein</fullName>
    </submittedName>
</protein>
<accession>A0A8E4XXZ2</accession>
<reference evidence="1" key="1">
    <citation type="submission" date="2020-07" db="EMBL/GenBank/DDBJ databases">
        <title>Highly diverse flavobacterial phages as mortality factor during North Sea spring blooms.</title>
        <authorList>
            <person name="Bartlau N."/>
            <person name="Wichels A."/>
            <person name="Krohne G."/>
            <person name="Adriaenssens E.M."/>
            <person name="Heins A."/>
            <person name="Fuchs B.M."/>
            <person name="Amann R."/>
            <person name="Moraru C."/>
        </authorList>
    </citation>
    <scope>NUCLEOTIDE SEQUENCE</scope>
</reference>
<dbReference type="EMBL" id="MT732450">
    <property type="protein sequence ID" value="QQO97272.1"/>
    <property type="molecule type" value="Genomic_DNA"/>
</dbReference>
<sequence>MIKRIKRYLQAKRLGIKSTVSNVWYNSEVHSTTEPFLHVFSGGPNKDQYVDCKVGNVMRYSKLPNGQYAYYEITKAWKHRPNSDWLYPSDCINVNLKFSHVK</sequence>
<proteinExistence type="predicted"/>
<evidence type="ECO:0000313" key="2">
    <source>
        <dbReference type="Proteomes" id="UP000693899"/>
    </source>
</evidence>